<organism evidence="1">
    <name type="scientific">Magnetococcus massalia (strain MO-1)</name>
    <dbReference type="NCBI Taxonomy" id="451514"/>
    <lineage>
        <taxon>Bacteria</taxon>
        <taxon>Pseudomonadati</taxon>
        <taxon>Pseudomonadota</taxon>
        <taxon>Magnetococcia</taxon>
        <taxon>Magnetococcales</taxon>
        <taxon>Magnetococcaceae</taxon>
        <taxon>Magnetococcus</taxon>
    </lineage>
</organism>
<protein>
    <submittedName>
        <fullName evidence="1">Uncharacterized protein</fullName>
    </submittedName>
</protein>
<sequence length="77" mass="8506">MGLHGRQKGQFKAATDSNHALAIAENLPSQERYRQDASLITLLGEWYQAGVSSIIRIAHCPVLDDASQCIPFVVHLF</sequence>
<accession>A0A1S7LEG4</accession>
<reference evidence="1" key="1">
    <citation type="submission" date="2015-04" db="EMBL/GenBank/DDBJ databases">
        <authorList>
            <person name="Syromyatnikov M.Y."/>
            <person name="Popov V.N."/>
        </authorList>
    </citation>
    <scope>NUCLEOTIDE SEQUENCE</scope>
    <source>
        <strain evidence="1">MO-1</strain>
    </source>
</reference>
<dbReference type="EMBL" id="LO017727">
    <property type="protein sequence ID" value="CRH04351.1"/>
    <property type="molecule type" value="Genomic_DNA"/>
</dbReference>
<proteinExistence type="predicted"/>
<name>A0A1S7LEG4_MAGMO</name>
<gene>
    <name evidence="1" type="ORF">MAGMO_0137</name>
</gene>
<dbReference type="AlphaFoldDB" id="A0A1S7LEG4"/>
<evidence type="ECO:0000313" key="1">
    <source>
        <dbReference type="EMBL" id="CRH04351.1"/>
    </source>
</evidence>